<keyword evidence="23" id="KW-1185">Reference proteome</keyword>
<evidence type="ECO:0000256" key="2">
    <source>
        <dbReference type="ARBA" id="ARBA00004326"/>
    </source>
</evidence>
<comment type="similarity">
    <text evidence="3">Belongs to the TMEM38 family.</text>
</comment>
<dbReference type="Bgee" id="ENSLACG00000018131">
    <property type="expression patterns" value="Expressed in chordate pharynx and 6 other cell types or tissues"/>
</dbReference>
<dbReference type="GO" id="GO:0033017">
    <property type="term" value="C:sarcoplasmic reticulum membrane"/>
    <property type="evidence" value="ECO:0007669"/>
    <property type="project" value="UniProtKB-SubCell"/>
</dbReference>
<keyword evidence="11" id="KW-0406">Ion transport</keyword>
<feature type="transmembrane region" description="Helical" evidence="21">
    <location>
        <begin position="140"/>
        <end position="160"/>
    </location>
</feature>
<dbReference type="FunCoup" id="H3BFG3">
    <property type="interactions" value="257"/>
</dbReference>
<dbReference type="RefSeq" id="XP_005989961.1">
    <property type="nucleotide sequence ID" value="XM_005989899.3"/>
</dbReference>
<keyword evidence="14" id="KW-0407">Ion channel</keyword>
<evidence type="ECO:0000256" key="19">
    <source>
        <dbReference type="ARBA" id="ARBA00047059"/>
    </source>
</evidence>
<evidence type="ECO:0000256" key="3">
    <source>
        <dbReference type="ARBA" id="ARBA00005766"/>
    </source>
</evidence>
<dbReference type="PANTHER" id="PTHR12454">
    <property type="entry name" value="TRIMERIC INTRACELLULAR CATION CHANNEL"/>
    <property type="match status" value="1"/>
</dbReference>
<dbReference type="HOGENOM" id="CLU_076376_0_1_1"/>
<evidence type="ECO:0000256" key="11">
    <source>
        <dbReference type="ARBA" id="ARBA00023065"/>
    </source>
</evidence>
<reference evidence="23" key="1">
    <citation type="submission" date="2011-08" db="EMBL/GenBank/DDBJ databases">
        <title>The draft genome of Latimeria chalumnae.</title>
        <authorList>
            <person name="Di Palma F."/>
            <person name="Alfoldi J."/>
            <person name="Johnson J."/>
            <person name="Berlin A."/>
            <person name="Gnerre S."/>
            <person name="Jaffe D."/>
            <person name="MacCallum I."/>
            <person name="Young S."/>
            <person name="Walker B.J."/>
            <person name="Lander E."/>
            <person name="Lindblad-Toh K."/>
        </authorList>
    </citation>
    <scope>NUCLEOTIDE SEQUENCE [LARGE SCALE GENOMIC DNA]</scope>
    <source>
        <strain evidence="23">Wild caught</strain>
    </source>
</reference>
<feature type="compositionally biased region" description="Basic and acidic residues" evidence="20">
    <location>
        <begin position="282"/>
        <end position="291"/>
    </location>
</feature>
<evidence type="ECO:0000256" key="12">
    <source>
        <dbReference type="ARBA" id="ARBA00023136"/>
    </source>
</evidence>
<dbReference type="eggNOG" id="KOG3944">
    <property type="taxonomic scope" value="Eukaryota"/>
</dbReference>
<dbReference type="KEGG" id="lcm:102351916"/>
<feature type="transmembrane region" description="Helical" evidence="21">
    <location>
        <begin position="210"/>
        <end position="227"/>
    </location>
</feature>
<gene>
    <name evidence="22" type="primary">TMEM38A</name>
</gene>
<dbReference type="PANTHER" id="PTHR12454:SF3">
    <property type="entry name" value="TRIMERIC INTRACELLULAR CATION CHANNEL TYPE A"/>
    <property type="match status" value="1"/>
</dbReference>
<keyword evidence="6 21" id="KW-0812">Transmembrane</keyword>
<evidence type="ECO:0000256" key="18">
    <source>
        <dbReference type="ARBA" id="ARBA00045286"/>
    </source>
</evidence>
<evidence type="ECO:0000256" key="13">
    <source>
        <dbReference type="ARBA" id="ARBA00023242"/>
    </source>
</evidence>
<evidence type="ECO:0000256" key="10">
    <source>
        <dbReference type="ARBA" id="ARBA00022989"/>
    </source>
</evidence>
<keyword evidence="13" id="KW-0539">Nucleus</keyword>
<reference evidence="22" key="2">
    <citation type="submission" date="2025-08" db="UniProtKB">
        <authorList>
            <consortium name="Ensembl"/>
        </authorList>
    </citation>
    <scope>IDENTIFICATION</scope>
</reference>
<evidence type="ECO:0000256" key="16">
    <source>
        <dbReference type="ARBA" id="ARBA00040915"/>
    </source>
</evidence>
<feature type="compositionally biased region" description="Low complexity" evidence="20">
    <location>
        <begin position="265"/>
        <end position="281"/>
    </location>
</feature>
<feature type="transmembrane region" description="Helical" evidence="21">
    <location>
        <begin position="180"/>
        <end position="198"/>
    </location>
</feature>
<dbReference type="GO" id="GO:0031965">
    <property type="term" value="C:nuclear membrane"/>
    <property type="evidence" value="ECO:0007669"/>
    <property type="project" value="UniProtKB-SubCell"/>
</dbReference>
<evidence type="ECO:0000256" key="8">
    <source>
        <dbReference type="ARBA" id="ARBA00022951"/>
    </source>
</evidence>
<evidence type="ECO:0000256" key="14">
    <source>
        <dbReference type="ARBA" id="ARBA00023303"/>
    </source>
</evidence>
<feature type="transmembrane region" description="Helical" evidence="21">
    <location>
        <begin position="52"/>
        <end position="73"/>
    </location>
</feature>
<accession>H3BFG3</accession>
<evidence type="ECO:0000256" key="4">
    <source>
        <dbReference type="ARBA" id="ARBA00022448"/>
    </source>
</evidence>
<keyword evidence="7" id="KW-0631">Potassium channel</keyword>
<evidence type="ECO:0000256" key="6">
    <source>
        <dbReference type="ARBA" id="ARBA00022692"/>
    </source>
</evidence>
<dbReference type="CTD" id="79041"/>
<dbReference type="GO" id="GO:0042802">
    <property type="term" value="F:identical protein binding"/>
    <property type="evidence" value="ECO:0007669"/>
    <property type="project" value="InterPro"/>
</dbReference>
<evidence type="ECO:0000256" key="15">
    <source>
        <dbReference type="ARBA" id="ARBA00034430"/>
    </source>
</evidence>
<comment type="function">
    <text evidence="18">Intracellular monovalent cation channel required for maintenance of rapid intracellular calcium release. Acts as a potassium counter-ion channel that functions in synchronization with calcium release from intracellular stores. Opened by a change of voltage within the sarcoplasmic reticulum lumen.</text>
</comment>
<dbReference type="EMBL" id="AFYH01022117">
    <property type="status" value="NOT_ANNOTATED_CDS"/>
    <property type="molecule type" value="Genomic_DNA"/>
</dbReference>
<dbReference type="STRING" id="7897.ENSLACP00000020634"/>
<comment type="catalytic activity">
    <reaction evidence="15">
        <text>K(+)(in) = K(+)(out)</text>
        <dbReference type="Rhea" id="RHEA:29463"/>
        <dbReference type="ChEBI" id="CHEBI:29103"/>
    </reaction>
</comment>
<evidence type="ECO:0000256" key="17">
    <source>
        <dbReference type="ARBA" id="ARBA00043218"/>
    </source>
</evidence>
<dbReference type="OrthoDB" id="195817at2759"/>
<evidence type="ECO:0000313" key="22">
    <source>
        <dbReference type="Ensembl" id="ENSLACP00000020634.1"/>
    </source>
</evidence>
<dbReference type="Pfam" id="PF05197">
    <property type="entry name" value="TRIC"/>
    <property type="match status" value="1"/>
</dbReference>
<dbReference type="InParanoid" id="H3BFG3"/>
<evidence type="ECO:0000256" key="20">
    <source>
        <dbReference type="SAM" id="MobiDB-lite"/>
    </source>
</evidence>
<dbReference type="GO" id="GO:0005267">
    <property type="term" value="F:potassium channel activity"/>
    <property type="evidence" value="ECO:0007669"/>
    <property type="project" value="UniProtKB-KW"/>
</dbReference>
<dbReference type="GeneID" id="102351916"/>
<dbReference type="InterPro" id="IPR007866">
    <property type="entry name" value="TRIC_channel"/>
</dbReference>
<dbReference type="AlphaFoldDB" id="H3BFG3"/>
<dbReference type="EMBL" id="AFYH01022118">
    <property type="status" value="NOT_ANNOTATED_CDS"/>
    <property type="molecule type" value="Genomic_DNA"/>
</dbReference>
<dbReference type="GeneTree" id="ENSGT00390000018845"/>
<proteinExistence type="inferred from homology"/>
<keyword evidence="10 21" id="KW-1133">Transmembrane helix</keyword>
<dbReference type="EMBL" id="AFYH01022120">
    <property type="status" value="NOT_ANNOTATED_CDS"/>
    <property type="molecule type" value="Genomic_DNA"/>
</dbReference>
<keyword evidence="8" id="KW-0703">Sarcoplasmic reticulum</keyword>
<protein>
    <recommendedName>
        <fullName evidence="16">Trimeric intracellular cation channel type A</fullName>
    </recommendedName>
    <alternativeName>
        <fullName evidence="17">Transmembrane protein 38A</fullName>
    </alternativeName>
</protein>
<dbReference type="OMA" id="FSKMAMF"/>
<keyword evidence="12 21" id="KW-0472">Membrane</keyword>
<reference evidence="22" key="3">
    <citation type="submission" date="2025-09" db="UniProtKB">
        <authorList>
            <consortium name="Ensembl"/>
        </authorList>
    </citation>
    <scope>IDENTIFICATION</scope>
</reference>
<dbReference type="Ensembl" id="ENSLACT00000020774.1">
    <property type="protein sequence ID" value="ENSLACP00000020634.1"/>
    <property type="gene ID" value="ENSLACG00000018131.1"/>
</dbReference>
<keyword evidence="4" id="KW-0813">Transport</keyword>
<evidence type="ECO:0000256" key="5">
    <source>
        <dbReference type="ARBA" id="ARBA00022538"/>
    </source>
</evidence>
<dbReference type="EMBL" id="AFYH01022121">
    <property type="status" value="NOT_ANNOTATED_CDS"/>
    <property type="molecule type" value="Genomic_DNA"/>
</dbReference>
<evidence type="ECO:0000256" key="7">
    <source>
        <dbReference type="ARBA" id="ARBA00022826"/>
    </source>
</evidence>
<feature type="transmembrane region" description="Helical" evidence="21">
    <location>
        <begin position="12"/>
        <end position="32"/>
    </location>
</feature>
<keyword evidence="9" id="KW-0630">Potassium</keyword>
<dbReference type="Proteomes" id="UP000008672">
    <property type="component" value="Unassembled WGS sequence"/>
</dbReference>
<feature type="transmembrane region" description="Helical" evidence="21">
    <location>
        <begin position="93"/>
        <end position="119"/>
    </location>
</feature>
<evidence type="ECO:0000256" key="9">
    <source>
        <dbReference type="ARBA" id="ARBA00022958"/>
    </source>
</evidence>
<organism evidence="22 23">
    <name type="scientific">Latimeria chalumnae</name>
    <name type="common">Coelacanth</name>
    <dbReference type="NCBI Taxonomy" id="7897"/>
    <lineage>
        <taxon>Eukaryota</taxon>
        <taxon>Metazoa</taxon>
        <taxon>Chordata</taxon>
        <taxon>Craniata</taxon>
        <taxon>Vertebrata</taxon>
        <taxon>Euteleostomi</taxon>
        <taxon>Coelacanthiformes</taxon>
        <taxon>Coelacanthidae</taxon>
        <taxon>Latimeria</taxon>
    </lineage>
</organism>
<keyword evidence="5" id="KW-0633">Potassium transport</keyword>
<sequence length="300" mass="33706">MELLSALQLGDFALIFSRIPTFPVFDLAYYIVSIIYLKYEPGAIEVSRRCPVASWLCAMLYCFASYILADILLGESPIDYFRNNSHILLATAVWYLIFFCPLNLFYKCVTFLPIKLILVAMKEVVRVRKIAVGIHHAHHAYHHGWFIMVATGWVKGSGIALMSNFEQLVRGVWKPEMNEIMYMSFPTKASLYGAILFTMQQTHWLPISKANLLLLFTLFMAVCKVFMTATHSHASPFAPIESTICCVLFGSPPGDHHHDSHGPSHDAAATHHAAATPASPAKSKEELNEGTRKRKTKKAE</sequence>
<dbReference type="EMBL" id="AFYH01022119">
    <property type="status" value="NOT_ANNOTATED_CDS"/>
    <property type="molecule type" value="Genomic_DNA"/>
</dbReference>
<evidence type="ECO:0000256" key="21">
    <source>
        <dbReference type="SAM" id="Phobius"/>
    </source>
</evidence>
<comment type="subunit">
    <text evidence="19">Homotrimer; conformation seems to be controled by binding to diacylglycerol (DAG).</text>
</comment>
<comment type="subcellular location">
    <subcellularLocation>
        <location evidence="1">Nucleus membrane</location>
    </subcellularLocation>
    <subcellularLocation>
        <location evidence="2">Sarcoplasmic reticulum membrane</location>
        <topology evidence="2">Multi-pass membrane protein</topology>
    </subcellularLocation>
</comment>
<feature type="region of interest" description="Disordered" evidence="20">
    <location>
        <begin position="256"/>
        <end position="300"/>
    </location>
</feature>
<name>H3BFG3_LATCH</name>
<evidence type="ECO:0000256" key="1">
    <source>
        <dbReference type="ARBA" id="ARBA00004126"/>
    </source>
</evidence>
<evidence type="ECO:0000313" key="23">
    <source>
        <dbReference type="Proteomes" id="UP000008672"/>
    </source>
</evidence>